<accession>A0A3M0FVW5</accession>
<reference evidence="3 4" key="1">
    <citation type="submission" date="2018-10" db="EMBL/GenBank/DDBJ databases">
        <title>Corynebacterium macginleyi genome sequencing and assembly of the type strain and two clinical samples.</title>
        <authorList>
            <person name="Bernier A.-M."/>
            <person name="Bernard K."/>
        </authorList>
    </citation>
    <scope>NUCLEOTIDE SEQUENCE [LARGE SCALE GENOMIC DNA]</scope>
    <source>
        <strain evidence="3 4">NML 120205</strain>
    </source>
</reference>
<evidence type="ECO:0000256" key="1">
    <source>
        <dbReference type="SAM" id="MobiDB-lite"/>
    </source>
</evidence>
<sequence>MTQSSHLPHFRTWLNSLSEEELATILRHRPDVLTPLPPSIAALATRLLLRTSIARALAECNAQQLAVLEDIAKRGGELAEVQDRNPAITRELKERGLAFGTVQIPPEVMPALPTGWSLLNQLKVSPATIDALAKDERHVLATLARSSGIGTTRETDPSHPVSRLIAQQLLQRVDSQTVRLPREVHRAMQGHTVAYIATEPSTRRGQPTADRKADDAGTAAGLSVVRGMQQLISALGARPIELLKDKTVGVRPLTQLSKQLDIAEPELRRLITLGLSARLINRGEPTGYEGNFLAPTDLAHNWLDAGLATQWRVLLAAWENSPWTPWASGRVPSSSTERLPQFRQHILDVYLHSAQPLSAAEFQAELHFSFPLFATHTSPETIEELHREAEWIGAIALGRATSVLIEGFDAADTLTPDTINNFLIQADMTVLVPGPLEPGAHHTLESLADLESPGLASVYRISDASLRRGLDRGMTGPEIHDFFAAHGDVPQTLAFRIEDVAGRHGTLRSGPAQSYLRSEDPALLRIATKAAPLRLLAPTVAVSQLRVSELLERLREYGLCPAAEDENGASLSIAPEPATLPTPSPRPQSAPPDITRALRNLTSGQAPSLPNLDVVHAAARNARPITISYADKNGNTKTRTVTPLTVAGGQIDARATDGSTIRFPLHRITSVTLEP</sequence>
<dbReference type="Pfam" id="PF13625">
    <property type="entry name" value="Helicase_C_3"/>
    <property type="match status" value="1"/>
</dbReference>
<protein>
    <recommendedName>
        <fullName evidence="2">Helicase XPB/Ssl2 N-terminal domain-containing protein</fullName>
    </recommendedName>
</protein>
<dbReference type="InterPro" id="IPR032830">
    <property type="entry name" value="XPB/Ssl2_N"/>
</dbReference>
<organism evidence="3 4">
    <name type="scientific">Corynebacterium macginleyi</name>
    <dbReference type="NCBI Taxonomy" id="38290"/>
    <lineage>
        <taxon>Bacteria</taxon>
        <taxon>Bacillati</taxon>
        <taxon>Actinomycetota</taxon>
        <taxon>Actinomycetes</taxon>
        <taxon>Mycobacteriales</taxon>
        <taxon>Corynebacteriaceae</taxon>
        <taxon>Corynebacterium</taxon>
    </lineage>
</organism>
<feature type="compositionally biased region" description="Pro residues" evidence="1">
    <location>
        <begin position="578"/>
        <end position="590"/>
    </location>
</feature>
<proteinExistence type="predicted"/>
<name>A0A3M0FVW5_9CORY</name>
<feature type="region of interest" description="Disordered" evidence="1">
    <location>
        <begin position="572"/>
        <end position="591"/>
    </location>
</feature>
<evidence type="ECO:0000313" key="4">
    <source>
        <dbReference type="Proteomes" id="UP000270649"/>
    </source>
</evidence>
<feature type="domain" description="Helicase XPB/Ssl2 N-terminal" evidence="2">
    <location>
        <begin position="422"/>
        <end position="529"/>
    </location>
</feature>
<dbReference type="EMBL" id="REGC01000019">
    <property type="protein sequence ID" value="RMB56824.1"/>
    <property type="molecule type" value="Genomic_DNA"/>
</dbReference>
<dbReference type="Proteomes" id="UP000270649">
    <property type="component" value="Unassembled WGS sequence"/>
</dbReference>
<gene>
    <name evidence="3" type="ORF">D9543_10585</name>
</gene>
<evidence type="ECO:0000259" key="2">
    <source>
        <dbReference type="Pfam" id="PF13625"/>
    </source>
</evidence>
<dbReference type="RefSeq" id="WP_121928230.1">
    <property type="nucleotide sequence ID" value="NZ_JAACCE010000025.1"/>
</dbReference>
<evidence type="ECO:0000313" key="3">
    <source>
        <dbReference type="EMBL" id="RMB56824.1"/>
    </source>
</evidence>
<comment type="caution">
    <text evidence="3">The sequence shown here is derived from an EMBL/GenBank/DDBJ whole genome shotgun (WGS) entry which is preliminary data.</text>
</comment>
<dbReference type="AlphaFoldDB" id="A0A3M0FVW5"/>